<dbReference type="NCBIfam" id="NF008887">
    <property type="entry name" value="PRK11921.1"/>
    <property type="match status" value="1"/>
</dbReference>
<dbReference type="GO" id="GO:0009055">
    <property type="term" value="F:electron transfer activity"/>
    <property type="evidence" value="ECO:0007669"/>
    <property type="project" value="InterPro"/>
</dbReference>
<dbReference type="RefSeq" id="WP_188399416.1">
    <property type="nucleotide sequence ID" value="NZ_LT608335.1"/>
</dbReference>
<dbReference type="InterPro" id="IPR001279">
    <property type="entry name" value="Metallo-B-lactamas"/>
</dbReference>
<dbReference type="Gene3D" id="3.60.15.10">
    <property type="entry name" value="Ribonuclease Z/Hydroxyacylglutathione hydrolase-like"/>
    <property type="match status" value="1"/>
</dbReference>
<dbReference type="PANTHER" id="PTHR43717:SF1">
    <property type="entry name" value="ANAEROBIC NITRIC OXIDE REDUCTASE FLAVORUBREDOXIN"/>
    <property type="match status" value="1"/>
</dbReference>
<dbReference type="InterPro" id="IPR016440">
    <property type="entry name" value="Rubredoxin-O_OxRdtase"/>
</dbReference>
<dbReference type="InterPro" id="IPR045761">
    <property type="entry name" value="ODP_dom"/>
</dbReference>
<name>A0A212LXH7_9FIRM</name>
<sequence>MRFKITDNVTWVGKVDWELKKFHGEEYSTHKGSTYNSYLIRDEKNVLIDTVWLPFAQEFVANLQQEIDLDKIDYIIVNHGEVDHSGALPQLMKLIPNTPIYCTANAVKSLKGQYHQDWNFQVVKTGDKLNIGSKEFIFVEAPMLHWPDTMMCYLTGDNILFSNDAFGQHYASEYMFNDLVDQDELYKECIKYYANILTPFSRLVDRKIQEVVGFNLPVAMICPSHGVLWRDNPLQIVTKYTEWAKDYQENQITILYDTMWDGTRKMAEAIAAGIKAGDPSVNIKLFNTARRDKNDIITEVFKSKAILVGSPTVNKGVLSSIAGIMEEIKGLAFKNKKAAAFGAYGWSGESVKIINEMLASAGFAVVNDGFKGLWNPDAQTTEGAIQFGKEFAKLY</sequence>
<dbReference type="SMART" id="SM00849">
    <property type="entry name" value="Lactamase_B"/>
    <property type="match status" value="1"/>
</dbReference>
<dbReference type="InterPro" id="IPR036866">
    <property type="entry name" value="RibonucZ/Hydroxyglut_hydro"/>
</dbReference>
<dbReference type="InterPro" id="IPR029039">
    <property type="entry name" value="Flavoprotein-like_sf"/>
</dbReference>
<evidence type="ECO:0000313" key="3">
    <source>
        <dbReference type="EMBL" id="SCM82089.1"/>
    </source>
</evidence>
<feature type="domain" description="Flavodoxin-like" evidence="2">
    <location>
        <begin position="252"/>
        <end position="392"/>
    </location>
</feature>
<dbReference type="CDD" id="cd07709">
    <property type="entry name" value="flavodiiron_proteins_MBL-fold"/>
    <property type="match status" value="1"/>
</dbReference>
<dbReference type="Pfam" id="PF00258">
    <property type="entry name" value="Flavodoxin_1"/>
    <property type="match status" value="1"/>
</dbReference>
<dbReference type="InterPro" id="IPR008254">
    <property type="entry name" value="Flavodoxin/NO_synth"/>
</dbReference>
<comment type="similarity">
    <text evidence="1">In the N-terminal section; belongs to the zinc metallo-hydrolase group 3 family.</text>
</comment>
<gene>
    <name evidence="3" type="primary">norV</name>
    <name evidence="3" type="ORF">KL86SPO_40574</name>
</gene>
<dbReference type="PROSITE" id="PS50902">
    <property type="entry name" value="FLAVODOXIN_LIKE"/>
    <property type="match status" value="1"/>
</dbReference>
<dbReference type="EMBL" id="FMJE01000004">
    <property type="protein sequence ID" value="SCM82089.1"/>
    <property type="molecule type" value="Genomic_DNA"/>
</dbReference>
<evidence type="ECO:0000256" key="1">
    <source>
        <dbReference type="ARBA" id="ARBA00007121"/>
    </source>
</evidence>
<dbReference type="GO" id="GO:0010181">
    <property type="term" value="F:FMN binding"/>
    <property type="evidence" value="ECO:0007669"/>
    <property type="project" value="InterPro"/>
</dbReference>
<dbReference type="GO" id="GO:0046872">
    <property type="term" value="F:metal ion binding"/>
    <property type="evidence" value="ECO:0007669"/>
    <property type="project" value="InterPro"/>
</dbReference>
<dbReference type="SUPFAM" id="SSF52218">
    <property type="entry name" value="Flavoproteins"/>
    <property type="match status" value="1"/>
</dbReference>
<dbReference type="AlphaFoldDB" id="A0A212LXH7"/>
<protein>
    <submittedName>
        <fullName evidence="3">Flavorubredoxin oxidoreductase</fullName>
    </submittedName>
</protein>
<dbReference type="GO" id="GO:0016651">
    <property type="term" value="F:oxidoreductase activity, acting on NAD(P)H"/>
    <property type="evidence" value="ECO:0007669"/>
    <property type="project" value="UniProtKB-ARBA"/>
</dbReference>
<dbReference type="Pfam" id="PF19583">
    <property type="entry name" value="ODP"/>
    <property type="match status" value="1"/>
</dbReference>
<organism evidence="3">
    <name type="scientific">uncultured Sporomusa sp</name>
    <dbReference type="NCBI Taxonomy" id="307249"/>
    <lineage>
        <taxon>Bacteria</taxon>
        <taxon>Bacillati</taxon>
        <taxon>Bacillota</taxon>
        <taxon>Negativicutes</taxon>
        <taxon>Selenomonadales</taxon>
        <taxon>Sporomusaceae</taxon>
        <taxon>Sporomusa</taxon>
        <taxon>environmental samples</taxon>
    </lineage>
</organism>
<dbReference type="PANTHER" id="PTHR43717">
    <property type="entry name" value="ANAEROBIC NITRIC OXIDE REDUCTASE FLAVORUBREDOXIN"/>
    <property type="match status" value="1"/>
</dbReference>
<evidence type="ECO:0000259" key="2">
    <source>
        <dbReference type="PROSITE" id="PS50902"/>
    </source>
</evidence>
<reference evidence="3" key="1">
    <citation type="submission" date="2016-08" db="EMBL/GenBank/DDBJ databases">
        <authorList>
            <person name="Seilhamer J.J."/>
        </authorList>
    </citation>
    <scope>NUCLEOTIDE SEQUENCE</scope>
    <source>
        <strain evidence="3">86</strain>
    </source>
</reference>
<dbReference type="PIRSF" id="PIRSF005243">
    <property type="entry name" value="ROO"/>
    <property type="match status" value="1"/>
</dbReference>
<dbReference type="SUPFAM" id="SSF56281">
    <property type="entry name" value="Metallo-hydrolase/oxidoreductase"/>
    <property type="match status" value="1"/>
</dbReference>
<accession>A0A212LXH7</accession>
<dbReference type="Gene3D" id="3.40.50.360">
    <property type="match status" value="1"/>
</dbReference>
<proteinExistence type="inferred from homology"/>